<dbReference type="EnsemblMetazoa" id="GPAI006156-RA">
    <property type="protein sequence ID" value="GPAI006156-PA"/>
    <property type="gene ID" value="GPAI006156"/>
</dbReference>
<dbReference type="Pfam" id="PF00567">
    <property type="entry name" value="TUDOR"/>
    <property type="match status" value="1"/>
</dbReference>
<dbReference type="InterPro" id="IPR007502">
    <property type="entry name" value="Helicase-assoc_dom"/>
</dbReference>
<keyword evidence="13" id="KW-0943">RNA-mediated gene silencing</keyword>
<evidence type="ECO:0000256" key="15">
    <source>
        <dbReference type="ARBA" id="ARBA00047984"/>
    </source>
</evidence>
<keyword evidence="6" id="KW-0963">Cytoplasm</keyword>
<feature type="domain" description="Helicase ATP-binding" evidence="16">
    <location>
        <begin position="228"/>
        <end position="372"/>
    </location>
</feature>
<dbReference type="Gene3D" id="2.40.50.90">
    <property type="match status" value="1"/>
</dbReference>
<dbReference type="GO" id="GO:0005524">
    <property type="term" value="F:ATP binding"/>
    <property type="evidence" value="ECO:0007669"/>
    <property type="project" value="UniProtKB-KW"/>
</dbReference>
<dbReference type="InterPro" id="IPR013087">
    <property type="entry name" value="Znf_C2H2_type"/>
</dbReference>
<evidence type="ECO:0000259" key="17">
    <source>
        <dbReference type="PROSITE" id="PS51194"/>
    </source>
</evidence>
<feature type="domain" description="Helicase C-terminal" evidence="17">
    <location>
        <begin position="438"/>
        <end position="605"/>
    </location>
</feature>
<keyword evidence="11" id="KW-0067">ATP-binding</keyword>
<dbReference type="InterPro" id="IPR035437">
    <property type="entry name" value="SNase_OB-fold_sf"/>
</dbReference>
<dbReference type="GO" id="GO:0016787">
    <property type="term" value="F:hydrolase activity"/>
    <property type="evidence" value="ECO:0007669"/>
    <property type="project" value="UniProtKB-KW"/>
</dbReference>
<dbReference type="GO" id="GO:0031047">
    <property type="term" value="P:regulatory ncRNA-mediated gene silencing"/>
    <property type="evidence" value="ECO:0007669"/>
    <property type="project" value="UniProtKB-KW"/>
</dbReference>
<dbReference type="PANTHER" id="PTHR18934">
    <property type="entry name" value="ATP-DEPENDENT RNA HELICASE"/>
    <property type="match status" value="1"/>
</dbReference>
<dbReference type="PROSITE" id="PS00028">
    <property type="entry name" value="ZINC_FINGER_C2H2_1"/>
    <property type="match status" value="1"/>
</dbReference>
<evidence type="ECO:0000259" key="16">
    <source>
        <dbReference type="PROSITE" id="PS51192"/>
    </source>
</evidence>
<comment type="similarity">
    <text evidence="2">Belongs to the DEAD box helicase family. DEAH subfamily.</text>
</comment>
<dbReference type="PROSITE" id="PS51194">
    <property type="entry name" value="HELICASE_CTER"/>
    <property type="match status" value="1"/>
</dbReference>
<proteinExistence type="inferred from homology"/>
<dbReference type="PROSITE" id="PS51192">
    <property type="entry name" value="HELICASE_ATP_BIND_1"/>
    <property type="match status" value="1"/>
</dbReference>
<keyword evidence="12" id="KW-0744">Spermatogenesis</keyword>
<evidence type="ECO:0000256" key="8">
    <source>
        <dbReference type="ARBA" id="ARBA00022782"/>
    </source>
</evidence>
<dbReference type="GO" id="GO:0003724">
    <property type="term" value="F:RNA helicase activity"/>
    <property type="evidence" value="ECO:0007669"/>
    <property type="project" value="UniProtKB-EC"/>
</dbReference>
<evidence type="ECO:0000256" key="10">
    <source>
        <dbReference type="ARBA" id="ARBA00022806"/>
    </source>
</evidence>
<comment type="catalytic activity">
    <reaction evidence="15">
        <text>ATP + H2O = ADP + phosphate + H(+)</text>
        <dbReference type="Rhea" id="RHEA:13065"/>
        <dbReference type="ChEBI" id="CHEBI:15377"/>
        <dbReference type="ChEBI" id="CHEBI:15378"/>
        <dbReference type="ChEBI" id="CHEBI:30616"/>
        <dbReference type="ChEBI" id="CHEBI:43474"/>
        <dbReference type="ChEBI" id="CHEBI:456216"/>
        <dbReference type="EC" id="3.6.4.13"/>
    </reaction>
</comment>
<comment type="subcellular location">
    <subcellularLocation>
        <location evidence="1">Cytoplasm</location>
    </subcellularLocation>
</comment>
<dbReference type="Pfam" id="PF00271">
    <property type="entry name" value="Helicase_C"/>
    <property type="match status" value="1"/>
</dbReference>
<dbReference type="SMART" id="SM00487">
    <property type="entry name" value="DEXDc"/>
    <property type="match status" value="1"/>
</dbReference>
<evidence type="ECO:0000256" key="1">
    <source>
        <dbReference type="ARBA" id="ARBA00004496"/>
    </source>
</evidence>
<reference evidence="18" key="2">
    <citation type="submission" date="2020-05" db="UniProtKB">
        <authorList>
            <consortium name="EnsemblMetazoa"/>
        </authorList>
    </citation>
    <scope>IDENTIFICATION</scope>
    <source>
        <strain evidence="18">IAEA</strain>
    </source>
</reference>
<dbReference type="Proteomes" id="UP000092445">
    <property type="component" value="Unassembled WGS sequence"/>
</dbReference>
<dbReference type="Gene3D" id="3.40.50.300">
    <property type="entry name" value="P-loop containing nucleotide triphosphate hydrolases"/>
    <property type="match status" value="2"/>
</dbReference>
<dbReference type="SMART" id="SM00490">
    <property type="entry name" value="HELICc"/>
    <property type="match status" value="1"/>
</dbReference>
<dbReference type="Pfam" id="PF00270">
    <property type="entry name" value="DEAD"/>
    <property type="match status" value="1"/>
</dbReference>
<evidence type="ECO:0000256" key="9">
    <source>
        <dbReference type="ARBA" id="ARBA00022801"/>
    </source>
</evidence>
<name>A0A1A9Z7E1_GLOPL</name>
<evidence type="ECO:0000256" key="12">
    <source>
        <dbReference type="ARBA" id="ARBA00022871"/>
    </source>
</evidence>
<dbReference type="CDD" id="cd20379">
    <property type="entry name" value="Tudor_dTUD-like"/>
    <property type="match status" value="1"/>
</dbReference>
<evidence type="ECO:0000313" key="19">
    <source>
        <dbReference type="Proteomes" id="UP000092445"/>
    </source>
</evidence>
<keyword evidence="5" id="KW-0217">Developmental protein</keyword>
<evidence type="ECO:0000256" key="13">
    <source>
        <dbReference type="ARBA" id="ARBA00023158"/>
    </source>
</evidence>
<dbReference type="InterPro" id="IPR014001">
    <property type="entry name" value="Helicase_ATP-bd"/>
</dbReference>
<evidence type="ECO:0000256" key="2">
    <source>
        <dbReference type="ARBA" id="ARBA00008792"/>
    </source>
</evidence>
<dbReference type="SMART" id="SM00847">
    <property type="entry name" value="HA2"/>
    <property type="match status" value="1"/>
</dbReference>
<accession>A0A1A9Z7E1</accession>
<evidence type="ECO:0000256" key="5">
    <source>
        <dbReference type="ARBA" id="ARBA00022473"/>
    </source>
</evidence>
<dbReference type="GO" id="GO:0030154">
    <property type="term" value="P:cell differentiation"/>
    <property type="evidence" value="ECO:0007669"/>
    <property type="project" value="UniProtKB-KW"/>
</dbReference>
<dbReference type="GO" id="GO:0003723">
    <property type="term" value="F:RNA binding"/>
    <property type="evidence" value="ECO:0007669"/>
    <property type="project" value="TreeGrafter"/>
</dbReference>
<dbReference type="VEuPathDB" id="VectorBase:GPAI006156"/>
<dbReference type="InterPro" id="IPR002999">
    <property type="entry name" value="Tudor"/>
</dbReference>
<dbReference type="GO" id="GO:0007283">
    <property type="term" value="P:spermatogenesis"/>
    <property type="evidence" value="ECO:0007669"/>
    <property type="project" value="UniProtKB-KW"/>
</dbReference>
<dbReference type="InterPro" id="IPR001650">
    <property type="entry name" value="Helicase_C-like"/>
</dbReference>
<keyword evidence="19" id="KW-1185">Reference proteome</keyword>
<dbReference type="STRING" id="7398.A0A1A9Z7E1"/>
<organism evidence="18 19">
    <name type="scientific">Glossina pallidipes</name>
    <name type="common">Tsetse fly</name>
    <dbReference type="NCBI Taxonomy" id="7398"/>
    <lineage>
        <taxon>Eukaryota</taxon>
        <taxon>Metazoa</taxon>
        <taxon>Ecdysozoa</taxon>
        <taxon>Arthropoda</taxon>
        <taxon>Hexapoda</taxon>
        <taxon>Insecta</taxon>
        <taxon>Pterygota</taxon>
        <taxon>Neoptera</taxon>
        <taxon>Endopterygota</taxon>
        <taxon>Diptera</taxon>
        <taxon>Brachycera</taxon>
        <taxon>Muscomorpha</taxon>
        <taxon>Hippoboscoidea</taxon>
        <taxon>Glossinidae</taxon>
        <taxon>Glossina</taxon>
    </lineage>
</organism>
<dbReference type="InterPro" id="IPR027417">
    <property type="entry name" value="P-loop_NTPase"/>
</dbReference>
<dbReference type="SUPFAM" id="SSF63748">
    <property type="entry name" value="Tudor/PWWP/MBT"/>
    <property type="match status" value="1"/>
</dbReference>
<evidence type="ECO:0000256" key="3">
    <source>
        <dbReference type="ARBA" id="ARBA00012552"/>
    </source>
</evidence>
<protein>
    <recommendedName>
        <fullName evidence="4">Probable ATP-dependent RNA helicase spindle-E</fullName>
        <ecNumber evidence="3">3.6.4.13</ecNumber>
    </recommendedName>
</protein>
<sequence>MRFFQIKNVFKSSNNIKPFFSFNNFAPTVDSPISTIRQHLQLHFVLNILKKFSLSGRVCTKLIASNCNQMDEIEDFFNISKDFVPRIVPVERPRDDVASTSKTALQLFKRHAPEEDCKTSKKLRRHDECKETSEKWHRSNQDPEVANFSIDDLREETEPIKADGGIYERYVFDLNRDSSLPIYDAKEKIIDAIRKNPVLNDKRKEMAYASFFYEIHLNASFRPTSVQIVPQYILDEAYRQRDYCRIICTQPRRIAAMSIAKRVCSERKWEEGSIVGYQVGLHACISDDTHLLYCTTGVLLQKLIREKTLFPYTHVILDEVHERDQDMDFLLIIVRRLLVTNSKNVRIILMSATMDVTEFSQYFKILNKPAPVIHSDARRLYQVKEFYLSDLDSINTQKATVDFENPGIDLEMYNLALKLIIVMDNIEKKQADFNPDSALDANRVAILIFLPGINEIDLMYKRLEQLNDADLNKSKLSPIRLHSIISPEEQVKIFHPPPPGYRKVILATNIAESSITVPDIKYVIDFCLTKILITDTSTNFTTLQLHWASRANCRQRAGRAGRVMNGRVYRLLPRHYYEKYLDEFSTPEMLRCPLENVVLKAKLLEMGSPSTVLGLSMNPPNLSDIQNTITILKEAGALYKYANDIYTIEDGDISFIGRVMAVMPLDVRLTRLIILGWLFGALEESIIIAAGLSVRSIFKTQHYKRQNQISAFVQKLKWADGSGSDLIAILNAYKEWSSLSETNEGRNEQDEQSWAGRNFVNLRSIREMHLLVIELKERLAAFGIKKNPTYRIISSSLDWEKALTLKIIISGAFYPNYFTRSRITRPEKERSIYHTLCGHDPCNTVMFSNFEVRHIGELYTGRIKELFKDVDIEPEKIDVHFQSGSEKVFIVFKDRIIGGNDEDGQIKVPGLVDVNVYKALRLRSSSIRHQINVMNSKEGEYAEKCGLGTMCDGMFKPSDRHIQNVELVVLPSVFQKNITGYITHVYFIDFGNKAVVKFDDLRRFSNYSKHLADIPPRLFQCRLALVEASAVLSPTEKWVDEAMVLMQEHADAGPTEIEVYSLIKGVANVIVKKEDSSLNETLVEKGLARNSDENLMSKTDHDFRLRKQSVANRFLDDEHSRQNEDYLRSLHPELDVHIQPPPKQLCTRILHLRGPFSPIETNIYSAISMGSCKAVQAERDSVNFMLIDPDPKDAYERLIVAAGITESQNGENLVIRGTTLMPNIHGFCALMTLLFCPTMQLKCNKGQTKYVSIIAGLGYDEETFESLYKEHDIVLNLDVDLLPDDIELINQIRYSMDTILFTKANQERPAIHQKECEKLTVKIQKLIFRLLSKNRKYTDVTGGPDDNKWQKLAEETITDSTDLYGKRSLFPPLSAPRLYDEKYDRIHSLTSHCDELHHLRQFDGNINPTTCLLCQESLENITHLRIHLLSQQHRDREHQIRFKAPAI</sequence>
<dbReference type="SUPFAM" id="SSF52540">
    <property type="entry name" value="P-loop containing nucleoside triphosphate hydrolases"/>
    <property type="match status" value="1"/>
</dbReference>
<evidence type="ECO:0000256" key="4">
    <source>
        <dbReference type="ARBA" id="ARBA00013352"/>
    </source>
</evidence>
<dbReference type="Gene3D" id="1.20.120.1080">
    <property type="match status" value="1"/>
</dbReference>
<dbReference type="Gene3D" id="2.30.30.140">
    <property type="match status" value="1"/>
</dbReference>
<dbReference type="InterPro" id="IPR011545">
    <property type="entry name" value="DEAD/DEAH_box_helicase_dom"/>
</dbReference>
<keyword evidence="14" id="KW-0469">Meiosis</keyword>
<evidence type="ECO:0000256" key="7">
    <source>
        <dbReference type="ARBA" id="ARBA00022741"/>
    </source>
</evidence>
<evidence type="ECO:0000256" key="14">
    <source>
        <dbReference type="ARBA" id="ARBA00023254"/>
    </source>
</evidence>
<dbReference type="CDD" id="cd18791">
    <property type="entry name" value="SF2_C_RHA"/>
    <property type="match status" value="1"/>
</dbReference>
<dbReference type="GO" id="GO:0051321">
    <property type="term" value="P:meiotic cell cycle"/>
    <property type="evidence" value="ECO:0007669"/>
    <property type="project" value="UniProtKB-KW"/>
</dbReference>
<dbReference type="PANTHER" id="PTHR18934:SF113">
    <property type="entry name" value="ATP-DEPENDENT RNA HELICASE TDRD9"/>
    <property type="match status" value="1"/>
</dbReference>
<evidence type="ECO:0000313" key="18">
    <source>
        <dbReference type="EnsemblMetazoa" id="GPAI006156-PA"/>
    </source>
</evidence>
<keyword evidence="8" id="KW-0221">Differentiation</keyword>
<evidence type="ECO:0000256" key="11">
    <source>
        <dbReference type="ARBA" id="ARBA00022840"/>
    </source>
</evidence>
<keyword evidence="9" id="KW-0378">Hydrolase</keyword>
<dbReference type="EC" id="3.6.4.13" evidence="3"/>
<evidence type="ECO:0000256" key="6">
    <source>
        <dbReference type="ARBA" id="ARBA00022490"/>
    </source>
</evidence>
<dbReference type="Pfam" id="PF21010">
    <property type="entry name" value="HA2_C"/>
    <property type="match status" value="1"/>
</dbReference>
<reference evidence="19" key="1">
    <citation type="submission" date="2014-03" db="EMBL/GenBank/DDBJ databases">
        <authorList>
            <person name="Aksoy S."/>
            <person name="Warren W."/>
            <person name="Wilson R.K."/>
        </authorList>
    </citation>
    <scope>NUCLEOTIDE SEQUENCE [LARGE SCALE GENOMIC DNA]</scope>
    <source>
        <strain evidence="19">IAEA</strain>
    </source>
</reference>
<keyword evidence="10" id="KW-0347">Helicase</keyword>
<keyword evidence="7" id="KW-0547">Nucleotide-binding</keyword>
<dbReference type="GO" id="GO:0005737">
    <property type="term" value="C:cytoplasm"/>
    <property type="evidence" value="ECO:0007669"/>
    <property type="project" value="UniProtKB-SubCell"/>
</dbReference>